<dbReference type="InterPro" id="IPR044730">
    <property type="entry name" value="RNase_H-like_dom_plant"/>
</dbReference>
<evidence type="ECO:0000313" key="3">
    <source>
        <dbReference type="Proteomes" id="UP000242715"/>
    </source>
</evidence>
<dbReference type="GO" id="GO:0003676">
    <property type="term" value="F:nucleic acid binding"/>
    <property type="evidence" value="ECO:0007669"/>
    <property type="project" value="InterPro"/>
</dbReference>
<dbReference type="Pfam" id="PF13456">
    <property type="entry name" value="RVT_3"/>
    <property type="match status" value="1"/>
</dbReference>
<dbReference type="CDD" id="cd06222">
    <property type="entry name" value="RNase_H_like"/>
    <property type="match status" value="1"/>
</dbReference>
<gene>
    <name evidence="2" type="ORF">TSUD_276320</name>
</gene>
<accession>A0A2Z6NPK8</accession>
<dbReference type="GO" id="GO:0004523">
    <property type="term" value="F:RNA-DNA hybrid ribonuclease activity"/>
    <property type="evidence" value="ECO:0007669"/>
    <property type="project" value="InterPro"/>
</dbReference>
<dbReference type="PANTHER" id="PTHR47723">
    <property type="entry name" value="OS05G0353850 PROTEIN"/>
    <property type="match status" value="1"/>
</dbReference>
<sequence>MTVSWTILDPIQSSQKLLLSLKNISKYFFVPYFEIVSEVAYKKHQISSPGPIFLENPLKIFMSSPISFKSKGMIFSNIWLPFKKHDNGVVIGLHSGKHLSKTFMGDPLSPYLFVICMDRLSHIIADQMDANYWKPMRAGQKINNQKTQIFFSKNVDQQLKSDIVQHTGYTPVVSLGKYLGANIDLWRSTRGKFNYILEKIQNRLSGWKHQCLSMAGRLTLSKFVLSFIPYYHMHWEVCCLPKVEGGLAIKRPHQMNEAFLMKILWIMINCPDDLWSLAGIGDQFRSHTIWKMGNGQQVNFWLDKWMTNGHSLMNHSTQQIVDTTLTVKYTLTDTGEWDINFLTANLPLTTLNQLASIPAPKDTDGVDSLGWSGTNTRHFTVQSAYNLQPGDYPSIYGKWKRLWSWKLPHRIQTFMWIAAHKRLLTNYRRRTGFLIIWKTVFMVACWYLWTWRNKSIFEDDFRRPNNPTHVNLKMAMEIDRCEQTHLNGWPQQKDTVFISWKQPREGWIKLNCDGAHKSSINLSGYGGLLRDNNGICISSFARKISSCDALHVEMWGMYNGIDLARRHGITHLQVESDSKVLVEMVTRNCNVNENIPTLLRRIRDLIKMNWDVQINHTWREGNKSVDWLANYSLTLNSFDLHVLETPPRELQSLLFYDFSGNCMPRNVRLNT</sequence>
<organism evidence="2 3">
    <name type="scientific">Trifolium subterraneum</name>
    <name type="common">Subterranean clover</name>
    <dbReference type="NCBI Taxonomy" id="3900"/>
    <lineage>
        <taxon>Eukaryota</taxon>
        <taxon>Viridiplantae</taxon>
        <taxon>Streptophyta</taxon>
        <taxon>Embryophyta</taxon>
        <taxon>Tracheophyta</taxon>
        <taxon>Spermatophyta</taxon>
        <taxon>Magnoliopsida</taxon>
        <taxon>eudicotyledons</taxon>
        <taxon>Gunneridae</taxon>
        <taxon>Pentapetalae</taxon>
        <taxon>rosids</taxon>
        <taxon>fabids</taxon>
        <taxon>Fabales</taxon>
        <taxon>Fabaceae</taxon>
        <taxon>Papilionoideae</taxon>
        <taxon>50 kb inversion clade</taxon>
        <taxon>NPAAA clade</taxon>
        <taxon>Hologalegina</taxon>
        <taxon>IRL clade</taxon>
        <taxon>Trifolieae</taxon>
        <taxon>Trifolium</taxon>
    </lineage>
</organism>
<dbReference type="Proteomes" id="UP000242715">
    <property type="component" value="Unassembled WGS sequence"/>
</dbReference>
<evidence type="ECO:0000259" key="1">
    <source>
        <dbReference type="Pfam" id="PF13456"/>
    </source>
</evidence>
<keyword evidence="3" id="KW-1185">Reference proteome</keyword>
<proteinExistence type="predicted"/>
<feature type="domain" description="RNase H type-1" evidence="1">
    <location>
        <begin position="511"/>
        <end position="631"/>
    </location>
</feature>
<dbReference type="PANTHER" id="PTHR47723:SF13">
    <property type="entry name" value="PUTATIVE-RELATED"/>
    <property type="match status" value="1"/>
</dbReference>
<reference evidence="3" key="1">
    <citation type="journal article" date="2017" name="Front. Plant Sci.">
        <title>Climate Clever Clovers: New Paradigm to Reduce the Environmental Footprint of Ruminants by Breeding Low Methanogenic Forages Utilizing Haplotype Variation.</title>
        <authorList>
            <person name="Kaur P."/>
            <person name="Appels R."/>
            <person name="Bayer P.E."/>
            <person name="Keeble-Gagnere G."/>
            <person name="Wang J."/>
            <person name="Hirakawa H."/>
            <person name="Shirasawa K."/>
            <person name="Vercoe P."/>
            <person name="Stefanova K."/>
            <person name="Durmic Z."/>
            <person name="Nichols P."/>
            <person name="Revell C."/>
            <person name="Isobe S.N."/>
            <person name="Edwards D."/>
            <person name="Erskine W."/>
        </authorList>
    </citation>
    <scope>NUCLEOTIDE SEQUENCE [LARGE SCALE GENOMIC DNA]</scope>
    <source>
        <strain evidence="3">cv. Daliak</strain>
    </source>
</reference>
<dbReference type="AlphaFoldDB" id="A0A2Z6NPK8"/>
<evidence type="ECO:0000313" key="2">
    <source>
        <dbReference type="EMBL" id="GAU37815.1"/>
    </source>
</evidence>
<dbReference type="OrthoDB" id="1422167at2759"/>
<dbReference type="InterPro" id="IPR036397">
    <property type="entry name" value="RNaseH_sf"/>
</dbReference>
<dbReference type="InterPro" id="IPR002156">
    <property type="entry name" value="RNaseH_domain"/>
</dbReference>
<protein>
    <recommendedName>
        <fullName evidence="1">RNase H type-1 domain-containing protein</fullName>
    </recommendedName>
</protein>
<dbReference type="EMBL" id="DF973689">
    <property type="protein sequence ID" value="GAU37815.1"/>
    <property type="molecule type" value="Genomic_DNA"/>
</dbReference>
<dbReference type="SUPFAM" id="SSF53098">
    <property type="entry name" value="Ribonuclease H-like"/>
    <property type="match status" value="1"/>
</dbReference>
<dbReference type="InterPro" id="IPR012337">
    <property type="entry name" value="RNaseH-like_sf"/>
</dbReference>
<dbReference type="Gene3D" id="3.30.420.10">
    <property type="entry name" value="Ribonuclease H-like superfamily/Ribonuclease H"/>
    <property type="match status" value="1"/>
</dbReference>
<name>A0A2Z6NPK8_TRISU</name>
<dbReference type="InterPro" id="IPR053151">
    <property type="entry name" value="RNase_H-like"/>
</dbReference>